<gene>
    <name evidence="1" type="ORF">SAMN04488587_2007</name>
</gene>
<dbReference type="EMBL" id="FOHQ01000006">
    <property type="protein sequence ID" value="SET02432.1"/>
    <property type="molecule type" value="Genomic_DNA"/>
</dbReference>
<name>A0A1I0B6D6_9EURY</name>
<evidence type="ECO:0000313" key="2">
    <source>
        <dbReference type="Proteomes" id="UP000243338"/>
    </source>
</evidence>
<organism evidence="1 2">
    <name type="scientific">Methanococcoides vulcani</name>
    <dbReference type="NCBI Taxonomy" id="1353158"/>
    <lineage>
        <taxon>Archaea</taxon>
        <taxon>Methanobacteriati</taxon>
        <taxon>Methanobacteriota</taxon>
        <taxon>Stenosarchaea group</taxon>
        <taxon>Methanomicrobia</taxon>
        <taxon>Methanosarcinales</taxon>
        <taxon>Methanosarcinaceae</taxon>
        <taxon>Methanococcoides</taxon>
    </lineage>
</organism>
<dbReference type="Proteomes" id="UP000243338">
    <property type="component" value="Unassembled WGS sequence"/>
</dbReference>
<keyword evidence="2" id="KW-1185">Reference proteome</keyword>
<proteinExistence type="predicted"/>
<dbReference type="AlphaFoldDB" id="A0A1I0B6D6"/>
<evidence type="ECO:0000313" key="1">
    <source>
        <dbReference type="EMBL" id="SET02432.1"/>
    </source>
</evidence>
<protein>
    <submittedName>
        <fullName evidence="1">Uncharacterized protein</fullName>
    </submittedName>
</protein>
<sequence>MIQLHLRVNYFSFVYQSFYNQIGYDNNEKKRFTSNEFQKFVINTNFLDLINEIYRTRLSKKGIKIISERLQEVEHFDDYYNAISIFEACNPTKYANGNLKSKNAFSFGTKVLHFYDPKHNPILDSEVRKNLGIKVEMNKSLCIEFREAANSFVKKHRDYFDKFYESDTIAQELEKRHMNINFSNMEILDMALYEPENKLTI</sequence>
<accession>A0A1I0B6D6</accession>
<reference evidence="2" key="1">
    <citation type="submission" date="2016-10" db="EMBL/GenBank/DDBJ databases">
        <authorList>
            <person name="Varghese N."/>
            <person name="Submissions S."/>
        </authorList>
    </citation>
    <scope>NUCLEOTIDE SEQUENCE [LARGE SCALE GENOMIC DNA]</scope>
    <source>
        <strain evidence="2">SLH 33</strain>
    </source>
</reference>